<keyword evidence="1" id="KW-0812">Transmembrane</keyword>
<keyword evidence="3" id="KW-1185">Reference proteome</keyword>
<comment type="caution">
    <text evidence="2">The sequence shown here is derived from an EMBL/GenBank/DDBJ whole genome shotgun (WGS) entry which is preliminary data.</text>
</comment>
<keyword evidence="1" id="KW-1133">Transmembrane helix</keyword>
<feature type="transmembrane region" description="Helical" evidence="1">
    <location>
        <begin position="69"/>
        <end position="89"/>
    </location>
</feature>
<proteinExistence type="predicted"/>
<organism evidence="2 3">
    <name type="scientific">Acinetobacter baylyi</name>
    <dbReference type="NCBI Taxonomy" id="202950"/>
    <lineage>
        <taxon>Bacteria</taxon>
        <taxon>Pseudomonadati</taxon>
        <taxon>Pseudomonadota</taxon>
        <taxon>Gammaproteobacteria</taxon>
        <taxon>Moraxellales</taxon>
        <taxon>Moraxellaceae</taxon>
        <taxon>Acinetobacter</taxon>
    </lineage>
</organism>
<name>A0ABU0UYQ2_ACIBI</name>
<protein>
    <submittedName>
        <fullName evidence="2">Uncharacterized protein</fullName>
    </submittedName>
</protein>
<dbReference type="EMBL" id="JAUTBK010000002">
    <property type="protein sequence ID" value="MDQ1209690.1"/>
    <property type="molecule type" value="Genomic_DNA"/>
</dbReference>
<feature type="transmembrane region" description="Helical" evidence="1">
    <location>
        <begin position="38"/>
        <end position="57"/>
    </location>
</feature>
<gene>
    <name evidence="2" type="ORF">QE380_002613</name>
</gene>
<reference evidence="2 3" key="1">
    <citation type="submission" date="2023-07" db="EMBL/GenBank/DDBJ databases">
        <title>Functional and genomic diversity of the sorghum phyllosphere microbiome.</title>
        <authorList>
            <person name="Shade A."/>
        </authorList>
    </citation>
    <scope>NUCLEOTIDE SEQUENCE [LARGE SCALE GENOMIC DNA]</scope>
    <source>
        <strain evidence="2 3">SORGH_AS_0887</strain>
    </source>
</reference>
<evidence type="ECO:0000256" key="1">
    <source>
        <dbReference type="SAM" id="Phobius"/>
    </source>
</evidence>
<keyword evidence="1" id="KW-0472">Membrane</keyword>
<dbReference type="Proteomes" id="UP001233360">
    <property type="component" value="Unassembled WGS sequence"/>
</dbReference>
<evidence type="ECO:0000313" key="2">
    <source>
        <dbReference type="EMBL" id="MDQ1209690.1"/>
    </source>
</evidence>
<sequence>MLEFWYSERCTRPVRLVVCITLCVAIFLSSHLQKLSPTLTFICLAIGVTTHFIRQFTSKIDAGNPYQTGFQMLSTIFPLMSLILVILLLPQFNYWALATQAIAFSGLGLCIVSIYQNRARRA</sequence>
<accession>A0ABU0UYQ2</accession>
<dbReference type="RefSeq" id="WP_307004175.1">
    <property type="nucleotide sequence ID" value="NZ_JAUTBK010000002.1"/>
</dbReference>
<feature type="transmembrane region" description="Helical" evidence="1">
    <location>
        <begin position="12"/>
        <end position="32"/>
    </location>
</feature>
<evidence type="ECO:0000313" key="3">
    <source>
        <dbReference type="Proteomes" id="UP001233360"/>
    </source>
</evidence>
<feature type="transmembrane region" description="Helical" evidence="1">
    <location>
        <begin position="95"/>
        <end position="115"/>
    </location>
</feature>